<reference evidence="2" key="1">
    <citation type="submission" date="2019-02" db="EMBL/GenBank/DDBJ databases">
        <authorList>
            <person name="Gruber-Vodicka R. H."/>
            <person name="Seah K. B. B."/>
        </authorList>
    </citation>
    <scope>NUCLEOTIDE SEQUENCE</scope>
    <source>
        <strain evidence="3">BECK_S127</strain>
        <strain evidence="2">BECK_S1320</strain>
        <strain evidence="1">BECK_S1321</strain>
    </source>
</reference>
<evidence type="ECO:0000313" key="3">
    <source>
        <dbReference type="EMBL" id="VFK80088.1"/>
    </source>
</evidence>
<organism evidence="2">
    <name type="scientific">Candidatus Kentrum sp. SD</name>
    <dbReference type="NCBI Taxonomy" id="2126332"/>
    <lineage>
        <taxon>Bacteria</taxon>
        <taxon>Pseudomonadati</taxon>
        <taxon>Pseudomonadota</taxon>
        <taxon>Gammaproteobacteria</taxon>
        <taxon>Candidatus Kentrum</taxon>
    </lineage>
</organism>
<evidence type="ECO:0000313" key="1">
    <source>
        <dbReference type="EMBL" id="VFK39350.1"/>
    </source>
</evidence>
<dbReference type="AlphaFoldDB" id="A0A450YYN8"/>
<dbReference type="InterPro" id="IPR025528">
    <property type="entry name" value="BrnA_antitoxin"/>
</dbReference>
<protein>
    <submittedName>
        <fullName evidence="2">BrnA antitoxin of type II toxin-antitoxin system</fullName>
    </submittedName>
</protein>
<proteinExistence type="predicted"/>
<evidence type="ECO:0000313" key="2">
    <source>
        <dbReference type="EMBL" id="VFK46636.1"/>
    </source>
</evidence>
<dbReference type="EMBL" id="CAADFU010000077">
    <property type="protein sequence ID" value="VFK46636.1"/>
    <property type="molecule type" value="Genomic_DNA"/>
</dbReference>
<name>A0A450YYN8_9GAMM</name>
<dbReference type="Pfam" id="PF14384">
    <property type="entry name" value="BrnA_antitoxin"/>
    <property type="match status" value="1"/>
</dbReference>
<sequence>MPTDEAFWESAQVVLSRRKETVTMRIDADVLEWFRRQNDYQVRIDAALQSYMKAHGG</sequence>
<accession>A0A450YYN8</accession>
<dbReference type="EMBL" id="CAADFR010000037">
    <property type="protein sequence ID" value="VFK39350.1"/>
    <property type="molecule type" value="Genomic_DNA"/>
</dbReference>
<gene>
    <name evidence="3" type="ORF">BECKSD772D_GA0070982_108411</name>
    <name evidence="2" type="ORF">BECKSD772E_GA0070983_107713</name>
    <name evidence="1" type="ORF">BECKSD772F_GA0070984_103711</name>
</gene>
<dbReference type="EMBL" id="CAADHB010000084">
    <property type="protein sequence ID" value="VFK80088.1"/>
    <property type="molecule type" value="Genomic_DNA"/>
</dbReference>